<proteinExistence type="predicted"/>
<dbReference type="EMBL" id="NDYQ01000001">
    <property type="protein sequence ID" value="OUT19581.1"/>
    <property type="molecule type" value="Genomic_DNA"/>
</dbReference>
<dbReference type="Proteomes" id="UP000195893">
    <property type="component" value="Unassembled WGS sequence"/>
</dbReference>
<sequence>MEHTSIFETWYKNDSGESKHIAIFRAKQDIYALSQSISDKLLTLLENAEGTEINFKISKDMPLDAVIKLCLEQIRDTLCEECKFNVIIADDLAYVDERIIDMKATIKY</sequence>
<evidence type="ECO:0000313" key="1">
    <source>
        <dbReference type="EMBL" id="OUT19581.1"/>
    </source>
</evidence>
<name>A0A1Y5NFD3_9BACT</name>
<reference evidence="1 2" key="1">
    <citation type="submission" date="2017-04" db="EMBL/GenBank/DDBJ databases">
        <title>Complete genome of Campylobacter concisus ATCC 33237T and draft genomes for an additional eight well characterized C. concisus strains.</title>
        <authorList>
            <person name="Cornelius A.J."/>
            <person name="Miller W.G."/>
            <person name="Lastovica A.J."/>
            <person name="On S.L."/>
            <person name="French N.P."/>
            <person name="Vandenberg O."/>
            <person name="Biggs P.J."/>
        </authorList>
    </citation>
    <scope>NUCLEOTIDE SEQUENCE [LARGE SCALE GENOMIC DNA]</scope>
    <source>
        <strain evidence="1 2">Lasto127.99</strain>
    </source>
</reference>
<organism evidence="1 2">
    <name type="scientific">Campylobacter concisus</name>
    <dbReference type="NCBI Taxonomy" id="199"/>
    <lineage>
        <taxon>Bacteria</taxon>
        <taxon>Pseudomonadati</taxon>
        <taxon>Campylobacterota</taxon>
        <taxon>Epsilonproteobacteria</taxon>
        <taxon>Campylobacterales</taxon>
        <taxon>Campylobacteraceae</taxon>
        <taxon>Campylobacter</taxon>
    </lineage>
</organism>
<accession>A0A1Y5NFD3</accession>
<dbReference type="RefSeq" id="WP_087580996.1">
    <property type="nucleotide sequence ID" value="NZ_NDYQ01000001.1"/>
</dbReference>
<evidence type="ECO:0000313" key="2">
    <source>
        <dbReference type="Proteomes" id="UP000195893"/>
    </source>
</evidence>
<protein>
    <submittedName>
        <fullName evidence="1">Uncharacterized protein</fullName>
    </submittedName>
</protein>
<gene>
    <name evidence="1" type="ORF">B9N60_01300</name>
</gene>
<comment type="caution">
    <text evidence="1">The sequence shown here is derived from an EMBL/GenBank/DDBJ whole genome shotgun (WGS) entry which is preliminary data.</text>
</comment>
<dbReference type="AlphaFoldDB" id="A0A1Y5NFD3"/>